<organism evidence="1 2">
    <name type="scientific">Thalassotalea psychrophila</name>
    <dbReference type="NCBI Taxonomy" id="3065647"/>
    <lineage>
        <taxon>Bacteria</taxon>
        <taxon>Pseudomonadati</taxon>
        <taxon>Pseudomonadota</taxon>
        <taxon>Gammaproteobacteria</taxon>
        <taxon>Alteromonadales</taxon>
        <taxon>Colwelliaceae</taxon>
        <taxon>Thalassotalea</taxon>
    </lineage>
</organism>
<evidence type="ECO:0008006" key="3">
    <source>
        <dbReference type="Google" id="ProtNLM"/>
    </source>
</evidence>
<sequence length="354" mass="40019">MSSTLKLCMPHVSGRGAGLGNELIPWARSVVAGATLGVKVLPPAFGFNHRKYWRHFGTPRYDWLAHRAIEALLPRIDFTEADFYESEGNLTESIKIFSAKHRLDEREAWVITTQGMWGGYRHLIEAREHIKSTLYLSKFAFKNLLKINSRLNPDYITVGMHIRLGDFTSSSNIEDYKGKFNKSLPLQWYINIAKSLQAQLNDKVQFLIVTDGNLDQLKPLLDVCNAVTTIDIPDSDVSDMLALANSDLIVCSVSSYSAWAAFLSESPYLWFEPNLQKINGYYSIWGHEKGQKKENSFTNRNVKSSKLSNEAYSKGAPVPLNGILPINLGEQLLKSKMKKCMRQDLVNYGVVHIK</sequence>
<proteinExistence type="predicted"/>
<keyword evidence="2" id="KW-1185">Reference proteome</keyword>
<protein>
    <recommendedName>
        <fullName evidence="3">Glycosyl transferase family 11</fullName>
    </recommendedName>
</protein>
<reference evidence="2" key="1">
    <citation type="submission" date="2023-09" db="EMBL/GenBank/DDBJ databases">
        <authorList>
            <person name="Li S."/>
            <person name="Li X."/>
            <person name="Zhang C."/>
            <person name="Zhao Z."/>
        </authorList>
    </citation>
    <scope>NUCLEOTIDE SEQUENCE [LARGE SCALE GENOMIC DNA]</scope>
    <source>
        <strain evidence="2">SQ149</strain>
    </source>
</reference>
<accession>A0ABY9TR33</accession>
<name>A0ABY9TR33_9GAMM</name>
<gene>
    <name evidence="1" type="ORF">RGQ13_13775</name>
</gene>
<dbReference type="EMBL" id="CP134145">
    <property type="protein sequence ID" value="WNC71185.1"/>
    <property type="molecule type" value="Genomic_DNA"/>
</dbReference>
<dbReference type="RefSeq" id="WP_348390320.1">
    <property type="nucleotide sequence ID" value="NZ_CP134145.1"/>
</dbReference>
<evidence type="ECO:0000313" key="1">
    <source>
        <dbReference type="EMBL" id="WNC71185.1"/>
    </source>
</evidence>
<dbReference type="Proteomes" id="UP001258994">
    <property type="component" value="Chromosome"/>
</dbReference>
<evidence type="ECO:0000313" key="2">
    <source>
        <dbReference type="Proteomes" id="UP001258994"/>
    </source>
</evidence>